<evidence type="ECO:0000256" key="1">
    <source>
        <dbReference type="SAM" id="MobiDB-lite"/>
    </source>
</evidence>
<protein>
    <submittedName>
        <fullName evidence="3">Uncharacterized protein</fullName>
    </submittedName>
</protein>
<dbReference type="KEGG" id="obg:Verru16b_00139"/>
<accession>A0A1I7PHL2</accession>
<evidence type="ECO:0000256" key="2">
    <source>
        <dbReference type="SAM" id="Phobius"/>
    </source>
</evidence>
<keyword evidence="2" id="KW-0812">Transmembrane</keyword>
<evidence type="ECO:0000313" key="4">
    <source>
        <dbReference type="Proteomes" id="UP000095228"/>
    </source>
</evidence>
<sequence length="923" mass="98139">MSPAPTHSWFKTGLHFCGSCVVTLLCWTLWIGLGALLVLLLYIALAKELPVPDYVLRRTEVELARSGLILKFGRARFDPTGKVLLEDVRVHTTAFEDPLLTCRLLYVRHDFWSLLSGQTTPAEIQIEGAALLLPAILAPGGTAEPLVRDLALTLRHHDHRWRVVQAAGRVGPLALTVQGEFTPPRRGAAAPALDGLAGQYLQAARRLAPVMDRLNAFADPALAVQLDTDAAGANRATVLFTATGAVRPWDQPFTAGLVAAGTSLPLGGAASRPLTVQLAIRHLTGPREVTAHTLRATLQAEVSPARFTGRALSLEVAAGSVTSPEGTLAGPVIHADLAAWPVLRTTLATRIEGEFLAAEVEAGLTEKSARIHASGRGDPAFINRTLARHTPRAAPFFVFGDTVSFAADAVLAPGWRFTGLTAWADAGRIDSRGVLISSARGRIDIAGTRFVASEARVAMGENHARGSYEMDFITTDYRMLLRGALRPVAISGWFRGDWWPAFWDRYFNFAGGPPTAEVDVQGRWKKPLLSTNFIRAQASRATVWGGDFEAMDATVFVRPSFTHGLAVQATRAGGTEHLAGSFQRVGVPGTRETARFAFDFTTDADPAVLGRMLEGRADDVLASLRFTRPPSVHAWGAIAAGVPEYHFTGRVADPFHYYGFPLEAAQVQGAVSGSDVQITNVSFSAGGGTGAGKATLSGPSGARRLGFDLFLNQANLSRTVRAVQEYEANRTGIPAPETEAKFVKQAANSRLDVALSALGDPVDLASFKGSGHAALTGAELGEINLFGVLSQVLSTFSLSFSSLKLDAARTNFDLLNGELLFPNFKVTGPSAAIDGRGKYTFATSALDFSARFRPYEEPGSLLAAAVSLVMNPLTSILELQLTGQLADPKWSVVVSTGTDPSKPSAPAPAPTAATPAPDAAPVR</sequence>
<keyword evidence="2" id="KW-0472">Membrane</keyword>
<dbReference type="AlphaFoldDB" id="A0A1I7PHL2"/>
<organism evidence="3 4">
    <name type="scientific">Lacunisphaera limnophila</name>
    <dbReference type="NCBI Taxonomy" id="1838286"/>
    <lineage>
        <taxon>Bacteria</taxon>
        <taxon>Pseudomonadati</taxon>
        <taxon>Verrucomicrobiota</taxon>
        <taxon>Opitutia</taxon>
        <taxon>Opitutales</taxon>
        <taxon>Opitutaceae</taxon>
        <taxon>Lacunisphaera</taxon>
    </lineage>
</organism>
<gene>
    <name evidence="3" type="ORF">Verru16b_00139</name>
</gene>
<dbReference type="Proteomes" id="UP000095228">
    <property type="component" value="Chromosome"/>
</dbReference>
<reference evidence="3 4" key="1">
    <citation type="submission" date="2016-06" db="EMBL/GenBank/DDBJ databases">
        <title>Three novel species with peptidoglycan cell walls form the new genus Lacunisphaera gen. nov. in the family Opitutaceae of the verrucomicrobial subdivision 4.</title>
        <authorList>
            <person name="Rast P."/>
            <person name="Gloeckner I."/>
            <person name="Jogler M."/>
            <person name="Boedeker C."/>
            <person name="Jeske O."/>
            <person name="Wiegand S."/>
            <person name="Reinhardt R."/>
            <person name="Schumann P."/>
            <person name="Rohde M."/>
            <person name="Spring S."/>
            <person name="Gloeckner F.O."/>
            <person name="Jogler C."/>
        </authorList>
    </citation>
    <scope>NUCLEOTIDE SEQUENCE [LARGE SCALE GENOMIC DNA]</scope>
    <source>
        <strain evidence="3 4">IG16b</strain>
    </source>
</reference>
<feature type="transmembrane region" description="Helical" evidence="2">
    <location>
        <begin position="21"/>
        <end position="45"/>
    </location>
</feature>
<dbReference type="EMBL" id="CP016094">
    <property type="protein sequence ID" value="AOS43098.1"/>
    <property type="molecule type" value="Genomic_DNA"/>
</dbReference>
<dbReference type="RefSeq" id="WP_069960489.1">
    <property type="nucleotide sequence ID" value="NZ_CP016094.1"/>
</dbReference>
<dbReference type="OrthoDB" id="176399at2"/>
<evidence type="ECO:0000313" key="3">
    <source>
        <dbReference type="EMBL" id="AOS43098.1"/>
    </source>
</evidence>
<dbReference type="STRING" id="1838286.Verru16b_00139"/>
<keyword evidence="2" id="KW-1133">Transmembrane helix</keyword>
<feature type="region of interest" description="Disordered" evidence="1">
    <location>
        <begin position="895"/>
        <end position="923"/>
    </location>
</feature>
<feature type="compositionally biased region" description="Low complexity" evidence="1">
    <location>
        <begin position="910"/>
        <end position="923"/>
    </location>
</feature>
<proteinExistence type="predicted"/>
<name>A0A1I7PHL2_9BACT</name>
<keyword evidence="4" id="KW-1185">Reference proteome</keyword>